<organism evidence="2 3">
    <name type="scientific">Geodia barretti</name>
    <name type="common">Barrett's horny sponge</name>
    <dbReference type="NCBI Taxonomy" id="519541"/>
    <lineage>
        <taxon>Eukaryota</taxon>
        <taxon>Metazoa</taxon>
        <taxon>Porifera</taxon>
        <taxon>Demospongiae</taxon>
        <taxon>Heteroscleromorpha</taxon>
        <taxon>Tetractinellida</taxon>
        <taxon>Astrophorina</taxon>
        <taxon>Geodiidae</taxon>
        <taxon>Geodia</taxon>
    </lineage>
</organism>
<accession>A0AA35W928</accession>
<keyword evidence="3" id="KW-1185">Reference proteome</keyword>
<gene>
    <name evidence="2" type="ORF">GBAR_LOCUS5862</name>
</gene>
<evidence type="ECO:0000313" key="2">
    <source>
        <dbReference type="EMBL" id="CAI8008561.1"/>
    </source>
</evidence>
<name>A0AA35W928_GEOBA</name>
<reference evidence="2" key="1">
    <citation type="submission" date="2023-03" db="EMBL/GenBank/DDBJ databases">
        <authorList>
            <person name="Steffen K."/>
            <person name="Cardenas P."/>
        </authorList>
    </citation>
    <scope>NUCLEOTIDE SEQUENCE</scope>
</reference>
<feature type="chain" id="PRO_5041272509" evidence="1">
    <location>
        <begin position="25"/>
        <end position="220"/>
    </location>
</feature>
<dbReference type="EMBL" id="CASHTH010000866">
    <property type="protein sequence ID" value="CAI8008561.1"/>
    <property type="molecule type" value="Genomic_DNA"/>
</dbReference>
<proteinExistence type="predicted"/>
<keyword evidence="1" id="KW-0732">Signal</keyword>
<dbReference type="AlphaFoldDB" id="A0AA35W928"/>
<evidence type="ECO:0000256" key="1">
    <source>
        <dbReference type="SAM" id="SignalP"/>
    </source>
</evidence>
<feature type="non-terminal residue" evidence="2">
    <location>
        <position position="220"/>
    </location>
</feature>
<protein>
    <submittedName>
        <fullName evidence="2">Uncharacterized protein</fullName>
    </submittedName>
</protein>
<sequence>MAAMASNVMISVTFLLMTVLTADCTPSPPLNAAGNFVQCFASTDCSGSPSSITATAKQCCIGSDDSLSYMTPDGCNRCIGETSMMHRYEVNSQNVSVHGFRKAKFDITEGQDGNIEFLKNVKGQSRYGRLGLPLLGNITSTAVTAGASDFSDIGVIETDNEGQAVFAITANDDDTVLESIEAVRLRFTPFYTQFTEELESVGEYIRDMAYVHITDNDGDP</sequence>
<evidence type="ECO:0000313" key="3">
    <source>
        <dbReference type="Proteomes" id="UP001174909"/>
    </source>
</evidence>
<dbReference type="Proteomes" id="UP001174909">
    <property type="component" value="Unassembled WGS sequence"/>
</dbReference>
<comment type="caution">
    <text evidence="2">The sequence shown here is derived from an EMBL/GenBank/DDBJ whole genome shotgun (WGS) entry which is preliminary data.</text>
</comment>
<feature type="signal peptide" evidence="1">
    <location>
        <begin position="1"/>
        <end position="24"/>
    </location>
</feature>